<dbReference type="GO" id="GO:0051301">
    <property type="term" value="P:cell division"/>
    <property type="evidence" value="ECO:0007669"/>
    <property type="project" value="InterPro"/>
</dbReference>
<dbReference type="Pfam" id="PF01098">
    <property type="entry name" value="FTSW_RODA_SPOVE"/>
    <property type="match status" value="1"/>
</dbReference>
<keyword evidence="3" id="KW-0808">Transferase</keyword>
<evidence type="ECO:0000313" key="18">
    <source>
        <dbReference type="Proteomes" id="UP000266328"/>
    </source>
</evidence>
<feature type="transmembrane region" description="Helical" evidence="16">
    <location>
        <begin position="136"/>
        <end position="153"/>
    </location>
</feature>
<evidence type="ECO:0000256" key="13">
    <source>
        <dbReference type="ARBA" id="ARBA00041418"/>
    </source>
</evidence>
<keyword evidence="6" id="KW-0573">Peptidoglycan synthesis</keyword>
<dbReference type="GO" id="GO:0008360">
    <property type="term" value="P:regulation of cell shape"/>
    <property type="evidence" value="ECO:0007669"/>
    <property type="project" value="UniProtKB-KW"/>
</dbReference>
<dbReference type="GO" id="GO:0008955">
    <property type="term" value="F:peptidoglycan glycosyltransferase activity"/>
    <property type="evidence" value="ECO:0007669"/>
    <property type="project" value="UniProtKB-EC"/>
</dbReference>
<feature type="transmembrane region" description="Helical" evidence="16">
    <location>
        <begin position="301"/>
        <end position="325"/>
    </location>
</feature>
<name>A0A398D001_9BACT</name>
<dbReference type="GO" id="GO:0032153">
    <property type="term" value="C:cell division site"/>
    <property type="evidence" value="ECO:0007669"/>
    <property type="project" value="TreeGrafter"/>
</dbReference>
<dbReference type="GO" id="GO:0009252">
    <property type="term" value="P:peptidoglycan biosynthetic process"/>
    <property type="evidence" value="ECO:0007669"/>
    <property type="project" value="UniProtKB-KW"/>
</dbReference>
<evidence type="ECO:0000256" key="4">
    <source>
        <dbReference type="ARBA" id="ARBA00022692"/>
    </source>
</evidence>
<dbReference type="GO" id="GO:0015648">
    <property type="term" value="F:lipid-linked peptidoglycan transporter activity"/>
    <property type="evidence" value="ECO:0007669"/>
    <property type="project" value="TreeGrafter"/>
</dbReference>
<evidence type="ECO:0000256" key="3">
    <source>
        <dbReference type="ARBA" id="ARBA00022679"/>
    </source>
</evidence>
<feature type="transmembrane region" description="Helical" evidence="16">
    <location>
        <begin position="268"/>
        <end position="289"/>
    </location>
</feature>
<evidence type="ECO:0000256" key="2">
    <source>
        <dbReference type="ARBA" id="ARBA00022676"/>
    </source>
</evidence>
<dbReference type="RefSeq" id="WP_119089104.1">
    <property type="nucleotide sequence ID" value="NZ_QXIS01000024.1"/>
</dbReference>
<keyword evidence="8 16" id="KW-0472">Membrane</keyword>
<feature type="transmembrane region" description="Helical" evidence="16">
    <location>
        <begin position="108"/>
        <end position="124"/>
    </location>
</feature>
<dbReference type="EMBL" id="QXIS01000024">
    <property type="protein sequence ID" value="RIE06118.1"/>
    <property type="molecule type" value="Genomic_DNA"/>
</dbReference>
<evidence type="ECO:0000256" key="11">
    <source>
        <dbReference type="ARBA" id="ARBA00038053"/>
    </source>
</evidence>
<dbReference type="Proteomes" id="UP000266328">
    <property type="component" value="Unassembled WGS sequence"/>
</dbReference>
<evidence type="ECO:0000256" key="16">
    <source>
        <dbReference type="SAM" id="Phobius"/>
    </source>
</evidence>
<feature type="transmembrane region" description="Helical" evidence="16">
    <location>
        <begin position="159"/>
        <end position="178"/>
    </location>
</feature>
<sequence>MRRILVLVAILLCLGVLQNYSIAVSLSAAQGQLVAVTPSVVKQTIIVGVGVFAYWFCSRFKYMRWADISEFLTYGLGALLVAVLIPSIGRSVNGSSRWIGTNLIGLQPSQAVVLVVPLLAAKLFSGKYLNEYDHRYYRTFLLFVLGFTALVALEPDFGTAFVIAGSSIAILLAVGAPLGYWISRTAALGALALIAVNVKASWKVRMTSFINPLAADKAKGVAYQLVNSMFAVARGGVLGRGFMRSVQKFVHFPAQENDFVFAIFSEEFGLIGVTIVLGIYLWIVFDLFRLASRSSEPFARVYVMGLGVFLAVQAFVNIGVVVGLLPTTGVPLPFFSQGGNHIVFEMAALGIAAAISRSPEAA</sequence>
<comment type="similarity">
    <text evidence="11">Belongs to the SEDS family. FtsW subfamily.</text>
</comment>
<proteinExistence type="inferred from homology"/>
<evidence type="ECO:0000256" key="1">
    <source>
        <dbReference type="ARBA" id="ARBA00004141"/>
    </source>
</evidence>
<comment type="caution">
    <text evidence="17">The sequence shown here is derived from an EMBL/GenBank/DDBJ whole genome shotgun (WGS) entry which is preliminary data.</text>
</comment>
<keyword evidence="7 16" id="KW-1133">Transmembrane helix</keyword>
<evidence type="ECO:0000256" key="5">
    <source>
        <dbReference type="ARBA" id="ARBA00022960"/>
    </source>
</evidence>
<evidence type="ECO:0000256" key="8">
    <source>
        <dbReference type="ARBA" id="ARBA00023136"/>
    </source>
</evidence>
<gene>
    <name evidence="17" type="ORF">SMC7_04225</name>
</gene>
<evidence type="ECO:0000256" key="12">
    <source>
        <dbReference type="ARBA" id="ARBA00041185"/>
    </source>
</evidence>
<evidence type="ECO:0000256" key="7">
    <source>
        <dbReference type="ARBA" id="ARBA00022989"/>
    </source>
</evidence>
<keyword evidence="5" id="KW-0133">Cell shape</keyword>
<dbReference type="PANTHER" id="PTHR30474:SF2">
    <property type="entry name" value="PEPTIDOGLYCAN GLYCOSYLTRANSFERASE FTSW-RELATED"/>
    <property type="match status" value="1"/>
</dbReference>
<evidence type="ECO:0000313" key="17">
    <source>
        <dbReference type="EMBL" id="RIE06118.1"/>
    </source>
</evidence>
<dbReference type="OrthoDB" id="9768187at2"/>
<reference evidence="17 18" key="1">
    <citation type="submission" date="2018-09" db="EMBL/GenBank/DDBJ databases">
        <title>Discovery and Ecogenomic Context for Candidatus Cryosericales, a Global Caldiserica Order Active in Thawing Permafrost.</title>
        <authorList>
            <person name="Martinez M.A."/>
            <person name="Woodcroft B.J."/>
            <person name="Ignacio Espinoza J.C."/>
            <person name="Zayed A."/>
            <person name="Singleton C.M."/>
            <person name="Boyd J."/>
            <person name="Li Y.-F."/>
            <person name="Purvine S."/>
            <person name="Maughan H."/>
            <person name="Hodgkins S.B."/>
            <person name="Anderson D."/>
            <person name="Sederholm M."/>
            <person name="Temperton B."/>
            <person name="Saleska S.R."/>
            <person name="Tyson G.W."/>
            <person name="Rich V.I."/>
        </authorList>
    </citation>
    <scope>NUCLEOTIDE SEQUENCE [LARGE SCALE GENOMIC DNA]</scope>
    <source>
        <strain evidence="17 18">SMC7</strain>
    </source>
</reference>
<dbReference type="GO" id="GO:0005886">
    <property type="term" value="C:plasma membrane"/>
    <property type="evidence" value="ECO:0007669"/>
    <property type="project" value="TreeGrafter"/>
</dbReference>
<keyword evidence="2" id="KW-0328">Glycosyltransferase</keyword>
<dbReference type="PANTHER" id="PTHR30474">
    <property type="entry name" value="CELL CYCLE PROTEIN"/>
    <property type="match status" value="1"/>
</dbReference>
<feature type="transmembrane region" description="Helical" evidence="16">
    <location>
        <begin position="39"/>
        <end position="57"/>
    </location>
</feature>
<evidence type="ECO:0000256" key="10">
    <source>
        <dbReference type="ARBA" id="ARBA00033270"/>
    </source>
</evidence>
<dbReference type="InterPro" id="IPR001182">
    <property type="entry name" value="FtsW/RodA"/>
</dbReference>
<organism evidence="17 18">
    <name type="scientific">Candidatus Cryosericum terrychapinii</name>
    <dbReference type="NCBI Taxonomy" id="2290919"/>
    <lineage>
        <taxon>Bacteria</taxon>
        <taxon>Pseudomonadati</taxon>
        <taxon>Caldisericota/Cryosericota group</taxon>
        <taxon>Candidatus Cryosericota</taxon>
        <taxon>Candidatus Cryosericia</taxon>
        <taxon>Candidatus Cryosericales</taxon>
        <taxon>Candidatus Cryosericaceae</taxon>
        <taxon>Candidatus Cryosericum</taxon>
    </lineage>
</organism>
<evidence type="ECO:0000256" key="9">
    <source>
        <dbReference type="ARBA" id="ARBA00032370"/>
    </source>
</evidence>
<keyword evidence="4 16" id="KW-0812">Transmembrane</keyword>
<dbReference type="EC" id="2.4.99.28" evidence="14"/>
<comment type="subcellular location">
    <subcellularLocation>
        <location evidence="1">Membrane</location>
        <topology evidence="1">Multi-pass membrane protein</topology>
    </subcellularLocation>
</comment>
<protein>
    <recommendedName>
        <fullName evidence="12">Probable peptidoglycan glycosyltransferase FtsW</fullName>
        <ecNumber evidence="14">2.4.99.28</ecNumber>
    </recommendedName>
    <alternativeName>
        <fullName evidence="13">Cell division protein FtsW</fullName>
    </alternativeName>
    <alternativeName>
        <fullName evidence="10">Cell wall polymerase</fullName>
    </alternativeName>
    <alternativeName>
        <fullName evidence="9">Peptidoglycan polymerase</fullName>
    </alternativeName>
</protein>
<evidence type="ECO:0000256" key="14">
    <source>
        <dbReference type="ARBA" id="ARBA00044770"/>
    </source>
</evidence>
<accession>A0A398D001</accession>
<dbReference type="AlphaFoldDB" id="A0A398D001"/>
<comment type="catalytic activity">
    <reaction evidence="15">
        <text>[GlcNAc-(1-&gt;4)-Mur2Ac(oyl-L-Ala-gamma-D-Glu-L-Lys-D-Ala-D-Ala)](n)-di-trans,octa-cis-undecaprenyl diphosphate + beta-D-GlcNAc-(1-&gt;4)-Mur2Ac(oyl-L-Ala-gamma-D-Glu-L-Lys-D-Ala-D-Ala)-di-trans,octa-cis-undecaprenyl diphosphate = [GlcNAc-(1-&gt;4)-Mur2Ac(oyl-L-Ala-gamma-D-Glu-L-Lys-D-Ala-D-Ala)](n+1)-di-trans,octa-cis-undecaprenyl diphosphate + di-trans,octa-cis-undecaprenyl diphosphate + H(+)</text>
        <dbReference type="Rhea" id="RHEA:23708"/>
        <dbReference type="Rhea" id="RHEA-COMP:9602"/>
        <dbReference type="Rhea" id="RHEA-COMP:9603"/>
        <dbReference type="ChEBI" id="CHEBI:15378"/>
        <dbReference type="ChEBI" id="CHEBI:58405"/>
        <dbReference type="ChEBI" id="CHEBI:60033"/>
        <dbReference type="ChEBI" id="CHEBI:78435"/>
        <dbReference type="EC" id="2.4.99.28"/>
    </reaction>
</comment>
<feature type="transmembrane region" description="Helical" evidence="16">
    <location>
        <begin position="69"/>
        <end position="88"/>
    </location>
</feature>
<evidence type="ECO:0000256" key="15">
    <source>
        <dbReference type="ARBA" id="ARBA00049902"/>
    </source>
</evidence>
<evidence type="ECO:0000256" key="6">
    <source>
        <dbReference type="ARBA" id="ARBA00022984"/>
    </source>
</evidence>
<keyword evidence="18" id="KW-1185">Reference proteome</keyword>